<gene>
    <name evidence="1" type="ORF">CCAP1982_LOCUS3938</name>
</gene>
<comment type="caution">
    <text evidence="1">The sequence shown here is derived from an EMBL/GenBank/DDBJ whole genome shotgun (WGS) entry which is preliminary data.</text>
</comment>
<dbReference type="EMBL" id="CAJHJT010000001">
    <property type="protein sequence ID" value="CAD6995219.1"/>
    <property type="molecule type" value="Genomic_DNA"/>
</dbReference>
<dbReference type="Proteomes" id="UP000606786">
    <property type="component" value="Unassembled WGS sequence"/>
</dbReference>
<feature type="non-terminal residue" evidence="1">
    <location>
        <position position="70"/>
    </location>
</feature>
<protein>
    <submittedName>
        <fullName evidence="1">(Mediterranean fruit fly) hypothetical protein</fullName>
    </submittedName>
</protein>
<dbReference type="AlphaFoldDB" id="A0A811U8P9"/>
<evidence type="ECO:0000313" key="1">
    <source>
        <dbReference type="EMBL" id="CAD6995219.1"/>
    </source>
</evidence>
<accession>A0A811U8P9</accession>
<reference evidence="1" key="1">
    <citation type="submission" date="2020-11" db="EMBL/GenBank/DDBJ databases">
        <authorList>
            <person name="Whitehead M."/>
        </authorList>
    </citation>
    <scope>NUCLEOTIDE SEQUENCE</scope>
    <source>
        <strain evidence="1">EGII</strain>
    </source>
</reference>
<name>A0A811U8P9_CERCA</name>
<organism evidence="1 2">
    <name type="scientific">Ceratitis capitata</name>
    <name type="common">Mediterranean fruit fly</name>
    <name type="synonym">Tephritis capitata</name>
    <dbReference type="NCBI Taxonomy" id="7213"/>
    <lineage>
        <taxon>Eukaryota</taxon>
        <taxon>Metazoa</taxon>
        <taxon>Ecdysozoa</taxon>
        <taxon>Arthropoda</taxon>
        <taxon>Hexapoda</taxon>
        <taxon>Insecta</taxon>
        <taxon>Pterygota</taxon>
        <taxon>Neoptera</taxon>
        <taxon>Endopterygota</taxon>
        <taxon>Diptera</taxon>
        <taxon>Brachycera</taxon>
        <taxon>Muscomorpha</taxon>
        <taxon>Tephritoidea</taxon>
        <taxon>Tephritidae</taxon>
        <taxon>Ceratitis</taxon>
        <taxon>Ceratitis</taxon>
    </lineage>
</organism>
<evidence type="ECO:0000313" key="2">
    <source>
        <dbReference type="Proteomes" id="UP000606786"/>
    </source>
</evidence>
<keyword evidence="2" id="KW-1185">Reference proteome</keyword>
<proteinExistence type="predicted"/>
<sequence>MNACYVTVYKTKESTAIHSASHSDQLRITLLKLPVQRSVLPRTAAQLTPASVIQSTKRLQKPALTQSNWR</sequence>